<dbReference type="GO" id="GO:0005175">
    <property type="term" value="F:CD27 receptor binding"/>
    <property type="evidence" value="ECO:0007669"/>
    <property type="project" value="TreeGrafter"/>
</dbReference>
<dbReference type="Proteomes" id="UP001488838">
    <property type="component" value="Unassembled WGS sequence"/>
</dbReference>
<evidence type="ECO:0000313" key="2">
    <source>
        <dbReference type="Proteomes" id="UP001488838"/>
    </source>
</evidence>
<dbReference type="PANTHER" id="PTHR14365">
    <property type="entry name" value="APOPTOSIS REGULATORY PROTEIN SIVA"/>
    <property type="match status" value="1"/>
</dbReference>
<proteinExistence type="predicted"/>
<comment type="caution">
    <text evidence="1">The sequence shown here is derived from an EMBL/GenBank/DDBJ whole genome shotgun (WGS) entry which is preliminary data.</text>
</comment>
<protein>
    <submittedName>
        <fullName evidence="1">Uncharacterized protein</fullName>
    </submittedName>
</protein>
<reference evidence="1 2" key="1">
    <citation type="journal article" date="2023" name="bioRxiv">
        <title>Conserved and derived expression patterns and positive selection on dental genes reveal complex evolutionary context of ever-growing rodent molars.</title>
        <authorList>
            <person name="Calamari Z.T."/>
            <person name="Song A."/>
            <person name="Cohen E."/>
            <person name="Akter M."/>
            <person name="Roy R.D."/>
            <person name="Hallikas O."/>
            <person name="Christensen M.M."/>
            <person name="Li P."/>
            <person name="Marangoni P."/>
            <person name="Jernvall J."/>
            <person name="Klein O.D."/>
        </authorList>
    </citation>
    <scope>NUCLEOTIDE SEQUENCE [LARGE SCALE GENOMIC DNA]</scope>
    <source>
        <strain evidence="1">V071</strain>
    </source>
</reference>
<organism evidence="1 2">
    <name type="scientific">Myodes glareolus</name>
    <name type="common">Bank vole</name>
    <name type="synonym">Clethrionomys glareolus</name>
    <dbReference type="NCBI Taxonomy" id="447135"/>
    <lineage>
        <taxon>Eukaryota</taxon>
        <taxon>Metazoa</taxon>
        <taxon>Chordata</taxon>
        <taxon>Craniata</taxon>
        <taxon>Vertebrata</taxon>
        <taxon>Euteleostomi</taxon>
        <taxon>Mammalia</taxon>
        <taxon>Eutheria</taxon>
        <taxon>Euarchontoglires</taxon>
        <taxon>Glires</taxon>
        <taxon>Rodentia</taxon>
        <taxon>Myomorpha</taxon>
        <taxon>Muroidea</taxon>
        <taxon>Cricetidae</taxon>
        <taxon>Arvicolinae</taxon>
        <taxon>Myodes</taxon>
    </lineage>
</organism>
<accession>A0AAW0HR55</accession>
<dbReference type="InterPro" id="IPR022773">
    <property type="entry name" value="Siva"/>
</dbReference>
<feature type="non-terminal residue" evidence="1">
    <location>
        <position position="1"/>
    </location>
</feature>
<name>A0AAW0HR55_MYOGA</name>
<dbReference type="Pfam" id="PF05458">
    <property type="entry name" value="Siva"/>
    <property type="match status" value="2"/>
</dbReference>
<dbReference type="AlphaFoldDB" id="A0AAW0HR55"/>
<dbReference type="GO" id="GO:0097191">
    <property type="term" value="P:extrinsic apoptotic signaling pathway"/>
    <property type="evidence" value="ECO:0007669"/>
    <property type="project" value="TreeGrafter"/>
</dbReference>
<sequence>SCPFTDASPLQLKDHVGPRELSHWVFTEHYSCKGPKPIEITFGVKAVPSPTCWGQMLIGPAGRLTQCQAQAWEAGLPGTAPIACSSCLRSVDGKAVCSQCDWALCGQDSPLTCFSSTDTALVRTAVYQSLTNIYTNPNLRHVPEFPKLANARGSILQ</sequence>
<dbReference type="PANTHER" id="PTHR14365:SF1">
    <property type="entry name" value="APOPTOSIS REGULATORY PROTEIN SIVA"/>
    <property type="match status" value="1"/>
</dbReference>
<gene>
    <name evidence="1" type="ORF">U0070_015418</name>
</gene>
<evidence type="ECO:0000313" key="1">
    <source>
        <dbReference type="EMBL" id="KAK7804578.1"/>
    </source>
</evidence>
<keyword evidence="2" id="KW-1185">Reference proteome</keyword>
<dbReference type="EMBL" id="JBBHLL010000372">
    <property type="protein sequence ID" value="KAK7804578.1"/>
    <property type="molecule type" value="Genomic_DNA"/>
</dbReference>